<gene>
    <name evidence="4" type="primary">gloE-0</name>
    <name evidence="4" type="ORF">CTRI78_v002186</name>
</gene>
<dbReference type="InterPro" id="IPR044053">
    <property type="entry name" value="AsaB-like"/>
</dbReference>
<evidence type="ECO:0000256" key="1">
    <source>
        <dbReference type="ARBA" id="ARBA00023604"/>
    </source>
</evidence>
<keyword evidence="5" id="KW-1185">Reference proteome</keyword>
<dbReference type="InterPro" id="IPR044861">
    <property type="entry name" value="IPNS-like_FE2OG_OXY"/>
</dbReference>
<name>A0A4R8RMC0_COLTR</name>
<dbReference type="InterPro" id="IPR005123">
    <property type="entry name" value="Oxoglu/Fe-dep_dioxygenase_dom"/>
</dbReference>
<evidence type="ECO:0000313" key="4">
    <source>
        <dbReference type="EMBL" id="TDZ68232.1"/>
    </source>
</evidence>
<dbReference type="Proteomes" id="UP000295703">
    <property type="component" value="Unassembled WGS sequence"/>
</dbReference>
<feature type="compositionally biased region" description="Basic and acidic residues" evidence="2">
    <location>
        <begin position="116"/>
        <end position="133"/>
    </location>
</feature>
<proteinExistence type="inferred from homology"/>
<dbReference type="AlphaFoldDB" id="A0A4R8RMC0"/>
<organism evidence="4 5">
    <name type="scientific">Colletotrichum trifolii</name>
    <dbReference type="NCBI Taxonomy" id="5466"/>
    <lineage>
        <taxon>Eukaryota</taxon>
        <taxon>Fungi</taxon>
        <taxon>Dikarya</taxon>
        <taxon>Ascomycota</taxon>
        <taxon>Pezizomycotina</taxon>
        <taxon>Sordariomycetes</taxon>
        <taxon>Hypocreomycetidae</taxon>
        <taxon>Glomerellales</taxon>
        <taxon>Glomerellaceae</taxon>
        <taxon>Colletotrichum</taxon>
        <taxon>Colletotrichum orbiculare species complex</taxon>
    </lineage>
</organism>
<dbReference type="PANTHER" id="PTHR34598:SF3">
    <property type="entry name" value="OXIDOREDUCTASE AN1597"/>
    <property type="match status" value="1"/>
</dbReference>
<comment type="similarity">
    <text evidence="1">Belongs to the asaB hydroxylase/desaturase family.</text>
</comment>
<dbReference type="PANTHER" id="PTHR34598">
    <property type="entry name" value="BLL6449 PROTEIN"/>
    <property type="match status" value="1"/>
</dbReference>
<keyword evidence="4" id="KW-0560">Oxidoreductase</keyword>
<feature type="domain" description="Fe2OG dioxygenase" evidence="3">
    <location>
        <begin position="393"/>
        <end position="496"/>
    </location>
</feature>
<comment type="caution">
    <text evidence="4">The sequence shown here is derived from an EMBL/GenBank/DDBJ whole genome shotgun (WGS) entry which is preliminary data.</text>
</comment>
<dbReference type="GO" id="GO:0044283">
    <property type="term" value="P:small molecule biosynthetic process"/>
    <property type="evidence" value="ECO:0007669"/>
    <property type="project" value="UniProtKB-ARBA"/>
</dbReference>
<dbReference type="Pfam" id="PF14226">
    <property type="entry name" value="DIOX_N"/>
    <property type="match status" value="1"/>
</dbReference>
<evidence type="ECO:0000259" key="3">
    <source>
        <dbReference type="PROSITE" id="PS51471"/>
    </source>
</evidence>
<dbReference type="NCBIfam" id="NF041278">
    <property type="entry name" value="CmcJ_NvfI_EfuI"/>
    <property type="match status" value="1"/>
</dbReference>
<sequence length="560" mass="63681">MVPRHVKTTINYYKDPGDGTKHAPSIAGMRSTFTQPSIDIETVITDITTNEDTYTLDSHGFQLFYHTSQEKDFVDDQRIRQIYYPEVEQLLMTTTGATRVFIFDHTIRRPNPTAKSSDDERRPVKRAHIDQSERASMNQVKRHLGAEAPRLLQSRFQVINVWRPIKTIYKDPLAVCDSHSVDDADILPIKLIYPDWVGEPCTILPSKNHRWYFKRNQTPNEVMMIKCYEWKLDGRARRVPHAAFTDPKTIDHEPRHSIERNLGLSTAVMSPQLLAEKISLVDADLRVISLQKLLNGDLSSRRSLLQACTDLGFFYLDCQDIFSGQVMQDVQNMYEMATSFYDLPQEEKSAWLVDRDHDEKLVMGLVLLAEISKALGLQGDLALQSYHRKHAVCPTALGLLKYTLAEIEPDKVGQIAHSDAGSLSIVFTEVAGLQVLKPNEETWYYIAPKPGHAVVNIGDALRFISGGVLESSLHRIIPHKDELGRHKYSIVYLLRPEMEAEFTDAEGVIWKGLEWTNKKHAVFRASAEEQAKGTYLTGREGFVGYWDPENDVESQTITVA</sequence>
<dbReference type="InterPro" id="IPR027443">
    <property type="entry name" value="IPNS-like_sf"/>
</dbReference>
<dbReference type="EMBL" id="RYZW01000012">
    <property type="protein sequence ID" value="TDZ68232.1"/>
    <property type="molecule type" value="Genomic_DNA"/>
</dbReference>
<protein>
    <submittedName>
        <fullName evidence="4">2-oxoglutarate-dependent dioxygenase gloE</fullName>
    </submittedName>
</protein>
<dbReference type="InterPro" id="IPR026992">
    <property type="entry name" value="DIOX_N"/>
</dbReference>
<dbReference type="PROSITE" id="PS51471">
    <property type="entry name" value="FE2OG_OXY"/>
    <property type="match status" value="1"/>
</dbReference>
<evidence type="ECO:0000313" key="5">
    <source>
        <dbReference type="Proteomes" id="UP000295703"/>
    </source>
</evidence>
<dbReference type="Gene3D" id="2.60.120.330">
    <property type="entry name" value="B-lactam Antibiotic, Isopenicillin N Synthase, Chain"/>
    <property type="match status" value="2"/>
</dbReference>
<feature type="region of interest" description="Disordered" evidence="2">
    <location>
        <begin position="111"/>
        <end position="139"/>
    </location>
</feature>
<accession>A0A4R8RMC0</accession>
<dbReference type="SUPFAM" id="SSF51197">
    <property type="entry name" value="Clavaminate synthase-like"/>
    <property type="match status" value="1"/>
</dbReference>
<reference evidence="4 5" key="1">
    <citation type="submission" date="2018-12" db="EMBL/GenBank/DDBJ databases">
        <title>Genome sequence and assembly of Colletotrichum trifolii.</title>
        <authorList>
            <person name="Gan P."/>
            <person name="Shirasu K."/>
        </authorList>
    </citation>
    <scope>NUCLEOTIDE SEQUENCE [LARGE SCALE GENOMIC DNA]</scope>
    <source>
        <strain evidence="4 5">543-2</strain>
    </source>
</reference>
<dbReference type="Pfam" id="PF03171">
    <property type="entry name" value="2OG-FeII_Oxy"/>
    <property type="match status" value="1"/>
</dbReference>
<keyword evidence="4" id="KW-0223">Dioxygenase</keyword>
<evidence type="ECO:0000256" key="2">
    <source>
        <dbReference type="SAM" id="MobiDB-lite"/>
    </source>
</evidence>
<dbReference type="STRING" id="5466.A0A4R8RMC0"/>
<dbReference type="GO" id="GO:0051213">
    <property type="term" value="F:dioxygenase activity"/>
    <property type="evidence" value="ECO:0007669"/>
    <property type="project" value="UniProtKB-KW"/>
</dbReference>